<dbReference type="AlphaFoldDB" id="A0AAN9S3Q0"/>
<gene>
    <name evidence="1" type="ORF">VNO78_22999</name>
</gene>
<proteinExistence type="predicted"/>
<dbReference type="EMBL" id="JAYMYS010000006">
    <property type="protein sequence ID" value="KAK7388190.1"/>
    <property type="molecule type" value="Genomic_DNA"/>
</dbReference>
<accession>A0AAN9S3Q0</accession>
<organism evidence="1 2">
    <name type="scientific">Psophocarpus tetragonolobus</name>
    <name type="common">Winged bean</name>
    <name type="synonym">Dolichos tetragonolobus</name>
    <dbReference type="NCBI Taxonomy" id="3891"/>
    <lineage>
        <taxon>Eukaryota</taxon>
        <taxon>Viridiplantae</taxon>
        <taxon>Streptophyta</taxon>
        <taxon>Embryophyta</taxon>
        <taxon>Tracheophyta</taxon>
        <taxon>Spermatophyta</taxon>
        <taxon>Magnoliopsida</taxon>
        <taxon>eudicotyledons</taxon>
        <taxon>Gunneridae</taxon>
        <taxon>Pentapetalae</taxon>
        <taxon>rosids</taxon>
        <taxon>fabids</taxon>
        <taxon>Fabales</taxon>
        <taxon>Fabaceae</taxon>
        <taxon>Papilionoideae</taxon>
        <taxon>50 kb inversion clade</taxon>
        <taxon>NPAAA clade</taxon>
        <taxon>indigoferoid/millettioid clade</taxon>
        <taxon>Phaseoleae</taxon>
        <taxon>Psophocarpus</taxon>
    </lineage>
</organism>
<dbReference type="Proteomes" id="UP001386955">
    <property type="component" value="Unassembled WGS sequence"/>
</dbReference>
<evidence type="ECO:0000313" key="2">
    <source>
        <dbReference type="Proteomes" id="UP001386955"/>
    </source>
</evidence>
<protein>
    <submittedName>
        <fullName evidence="1">Uncharacterized protein</fullName>
    </submittedName>
</protein>
<comment type="caution">
    <text evidence="1">The sequence shown here is derived from an EMBL/GenBank/DDBJ whole genome shotgun (WGS) entry which is preliminary data.</text>
</comment>
<reference evidence="1 2" key="1">
    <citation type="submission" date="2024-01" db="EMBL/GenBank/DDBJ databases">
        <title>The genomes of 5 underutilized Papilionoideae crops provide insights into root nodulation and disease resistanc.</title>
        <authorList>
            <person name="Jiang F."/>
        </authorList>
    </citation>
    <scope>NUCLEOTIDE SEQUENCE [LARGE SCALE GENOMIC DNA]</scope>
    <source>
        <strain evidence="1">DUOXIRENSHENG_FW03</strain>
        <tissue evidence="1">Leaves</tissue>
    </source>
</reference>
<name>A0AAN9S3Q0_PSOTE</name>
<keyword evidence="2" id="KW-1185">Reference proteome</keyword>
<evidence type="ECO:0000313" key="1">
    <source>
        <dbReference type="EMBL" id="KAK7388190.1"/>
    </source>
</evidence>
<sequence>MGSEESRVGGTIKLGWLVVVVGHVGVGEVDEVADFEAVIGGEKREIDKGSLVGGASMGNLVGKNSSRDEMEED</sequence>